<dbReference type="AlphaFoldDB" id="A0A0M9UDF0"/>
<sequence length="93" mass="10146">MTAVRTTTQQTGVLAEPARLLAVYSNPSEWTVRHENGCETRFITLLFACRAVHIPPPPHAPEVAFFAPHALPPLDTRFGNARLVQDAVAQGSI</sequence>
<dbReference type="Proteomes" id="UP000037784">
    <property type="component" value="Unassembled WGS sequence"/>
</dbReference>
<comment type="caution">
    <text evidence="1">The sequence shown here is derived from an EMBL/GenBank/DDBJ whole genome shotgun (WGS) entry which is preliminary data.</text>
</comment>
<protein>
    <recommendedName>
        <fullName evidence="3">Nudix hydrolase domain-containing protein</fullName>
    </recommendedName>
</protein>
<dbReference type="SUPFAM" id="SSF55811">
    <property type="entry name" value="Nudix"/>
    <property type="match status" value="1"/>
</dbReference>
<reference evidence="1 2" key="1">
    <citation type="journal article" date="2015" name="Genome Announc.">
        <title>Draft Genome Sequence of a Heterotrophic Facultative Anaerobic Thermophilic Bacterium, Ardenticatena maritima Strain 110ST.</title>
        <authorList>
            <person name="Kawaichi S."/>
            <person name="Yoshida T."/>
            <person name="Sako Y."/>
            <person name="Nakamura R."/>
        </authorList>
    </citation>
    <scope>NUCLEOTIDE SEQUENCE [LARGE SCALE GENOMIC DNA]</scope>
    <source>
        <strain evidence="1 2">110S</strain>
    </source>
</reference>
<accession>A0A0M9UDF0</accession>
<dbReference type="InterPro" id="IPR015797">
    <property type="entry name" value="NUDIX_hydrolase-like_dom_sf"/>
</dbReference>
<reference evidence="2" key="2">
    <citation type="submission" date="2015-08" db="EMBL/GenBank/DDBJ databases">
        <title>Draft Genome Sequence of a Heterotrophic Facultative Anaerobic Bacterium Ardenticatena maritima Strain 110S.</title>
        <authorList>
            <person name="Kawaichi S."/>
            <person name="Yoshida T."/>
            <person name="Sako Y."/>
            <person name="Nakamura R."/>
        </authorList>
    </citation>
    <scope>NUCLEOTIDE SEQUENCE [LARGE SCALE GENOMIC DNA]</scope>
    <source>
        <strain evidence="2">110S</strain>
    </source>
</reference>
<dbReference type="EMBL" id="BBZA01000211">
    <property type="protein sequence ID" value="GAP63937.1"/>
    <property type="molecule type" value="Genomic_DNA"/>
</dbReference>
<keyword evidence="2" id="KW-1185">Reference proteome</keyword>
<gene>
    <name evidence="1" type="ORF">ARMA_2360</name>
</gene>
<dbReference type="InParanoid" id="A0A0M9UDF0"/>
<evidence type="ECO:0000313" key="2">
    <source>
        <dbReference type="Proteomes" id="UP000037784"/>
    </source>
</evidence>
<evidence type="ECO:0008006" key="3">
    <source>
        <dbReference type="Google" id="ProtNLM"/>
    </source>
</evidence>
<dbReference type="Gene3D" id="3.90.79.10">
    <property type="entry name" value="Nucleoside Triphosphate Pyrophosphohydrolase"/>
    <property type="match status" value="1"/>
</dbReference>
<organism evidence="1 2">
    <name type="scientific">Ardenticatena maritima</name>
    <dbReference type="NCBI Taxonomy" id="872965"/>
    <lineage>
        <taxon>Bacteria</taxon>
        <taxon>Bacillati</taxon>
        <taxon>Chloroflexota</taxon>
        <taxon>Ardenticatenia</taxon>
        <taxon>Ardenticatenales</taxon>
        <taxon>Ardenticatenaceae</taxon>
        <taxon>Ardenticatena</taxon>
    </lineage>
</organism>
<proteinExistence type="predicted"/>
<name>A0A0M9UDF0_9CHLR</name>
<evidence type="ECO:0000313" key="1">
    <source>
        <dbReference type="EMBL" id="GAP63937.1"/>
    </source>
</evidence>